<accession>A0AB32X334</accession>
<reference evidence="3" key="2">
    <citation type="submission" date="2025-08" db="UniProtKB">
        <authorList>
            <consortium name="RefSeq"/>
        </authorList>
    </citation>
    <scope>IDENTIFICATION</scope>
</reference>
<evidence type="ECO:0000259" key="1">
    <source>
        <dbReference type="PROSITE" id="PS50181"/>
    </source>
</evidence>
<dbReference type="AlphaFoldDB" id="A0AB32X334"/>
<dbReference type="InterPro" id="IPR001810">
    <property type="entry name" value="F-box_dom"/>
</dbReference>
<reference evidence="2" key="1">
    <citation type="journal article" date="1997" name="Nucleic Acids Res.">
        <title>tRNAscan-SE: a program for improved detection of transfer RNA genes in genomic sequence.</title>
        <authorList>
            <person name="Lowe T.M."/>
            <person name="Eddy S.R."/>
        </authorList>
    </citation>
    <scope>NUCLEOTIDE SEQUENCE [LARGE SCALE GENOMIC DNA]</scope>
    <source>
        <strain evidence="2">r\B97-61/B2</strain>
    </source>
</reference>
<dbReference type="CDD" id="cd22160">
    <property type="entry name" value="F-box_AtFBL13-like"/>
    <property type="match status" value="1"/>
</dbReference>
<dbReference type="KEGG" id="tcc:18587436"/>
<dbReference type="InterPro" id="IPR053781">
    <property type="entry name" value="F-box_AtFBL13-like"/>
</dbReference>
<dbReference type="Gene3D" id="1.20.1280.50">
    <property type="match status" value="1"/>
</dbReference>
<dbReference type="Gene3D" id="3.80.10.10">
    <property type="entry name" value="Ribonuclease Inhibitor"/>
    <property type="match status" value="1"/>
</dbReference>
<dbReference type="PANTHER" id="PTHR32212">
    <property type="entry name" value="CYCLIN-LIKE F-BOX"/>
    <property type="match status" value="1"/>
</dbReference>
<organism evidence="2 3">
    <name type="scientific">Theobroma cacao</name>
    <name type="common">Cacao</name>
    <name type="synonym">Cocoa</name>
    <dbReference type="NCBI Taxonomy" id="3641"/>
    <lineage>
        <taxon>Eukaryota</taxon>
        <taxon>Viridiplantae</taxon>
        <taxon>Streptophyta</taxon>
        <taxon>Embryophyta</taxon>
        <taxon>Tracheophyta</taxon>
        <taxon>Spermatophyta</taxon>
        <taxon>Magnoliopsida</taxon>
        <taxon>eudicotyledons</taxon>
        <taxon>Gunneridae</taxon>
        <taxon>Pentapetalae</taxon>
        <taxon>rosids</taxon>
        <taxon>malvids</taxon>
        <taxon>Malvales</taxon>
        <taxon>Malvaceae</taxon>
        <taxon>Byttnerioideae</taxon>
        <taxon>Theobroma</taxon>
    </lineage>
</organism>
<dbReference type="Gramene" id="Tc10v2_t013790.1">
    <property type="protein sequence ID" value="Tc10v2_p013790.1"/>
    <property type="gene ID" value="Tc10v2_g013790"/>
</dbReference>
<proteinExistence type="predicted"/>
<dbReference type="RefSeq" id="XP_017984699.1">
    <property type="nucleotide sequence ID" value="XM_018129210.1"/>
</dbReference>
<dbReference type="Pfam" id="PF00646">
    <property type="entry name" value="F-box"/>
    <property type="match status" value="1"/>
</dbReference>
<dbReference type="Pfam" id="PF24758">
    <property type="entry name" value="LRR_At5g56370"/>
    <property type="match status" value="1"/>
</dbReference>
<feature type="domain" description="F-box" evidence="1">
    <location>
        <begin position="13"/>
        <end position="63"/>
    </location>
</feature>
<dbReference type="PROSITE" id="PS50181">
    <property type="entry name" value="FBOX"/>
    <property type="match status" value="1"/>
</dbReference>
<dbReference type="PANTHER" id="PTHR32212:SF267">
    <property type="entry name" value="F-BOX_RNI_FBD-LIKE DOMAIN PROTEIN"/>
    <property type="match status" value="1"/>
</dbReference>
<dbReference type="SUPFAM" id="SSF52047">
    <property type="entry name" value="RNI-like"/>
    <property type="match status" value="1"/>
</dbReference>
<gene>
    <name evidence="3" type="primary">LOC18587436</name>
</gene>
<protein>
    <submittedName>
        <fullName evidence="3">F-box/FBD/LRR-repeat protein At5g22670</fullName>
    </submittedName>
</protein>
<dbReference type="SMART" id="SM00256">
    <property type="entry name" value="FBOX"/>
    <property type="match status" value="1"/>
</dbReference>
<name>A0AB32X334_THECC</name>
<evidence type="ECO:0000313" key="2">
    <source>
        <dbReference type="Proteomes" id="UP000694886"/>
    </source>
</evidence>
<dbReference type="InterPro" id="IPR055411">
    <property type="entry name" value="LRR_FXL15/At3g58940/PEG3-like"/>
</dbReference>
<dbReference type="InterPro" id="IPR036047">
    <property type="entry name" value="F-box-like_dom_sf"/>
</dbReference>
<dbReference type="GeneID" id="18587436"/>
<evidence type="ECO:0000313" key="3">
    <source>
        <dbReference type="RefSeq" id="XP_017984699.1"/>
    </source>
</evidence>
<dbReference type="Proteomes" id="UP000694886">
    <property type="component" value="Chromosome 10"/>
</dbReference>
<dbReference type="InterPro" id="IPR032675">
    <property type="entry name" value="LRR_dom_sf"/>
</dbReference>
<sequence length="382" mass="43550">MSLTSEKRNKKTEDRMGKLPDDVLLKIMSFLNTKQAVQTCVLSKRWKSLWQSLPNLDFNFDTFPFQQEIDDEDEEELEMKMCSFSNFISQVLFRRCPTDLVKVCVQSLSYDRHASVLAGLICYAVKHNVQHLTFQLIGGCSFLMPKSLYTCHSLTSLGLKGNVWMPIKPPTLLACPALKYLRLSRISTAGPNFEPTAFSGCPNLETLELLDIRPGSKNLCINAVNLRSLVLSFALDFDCKVEIYAPRLTTFKDSGYVPMVCLRENLAFLDDVYFDIKASIFILNEEEHVIRLINAFNEFRHAKSLTLSTSTVKVLTKFPSMVDRNLLPFANLKHLNIKVKKWQSKGFEIPACILNYFLNRSTVLKICMDNQMAGYESPEDSD</sequence>
<dbReference type="SUPFAM" id="SSF81383">
    <property type="entry name" value="F-box domain"/>
    <property type="match status" value="1"/>
</dbReference>